<dbReference type="Proteomes" id="UP000051296">
    <property type="component" value="Unassembled WGS sequence"/>
</dbReference>
<dbReference type="eggNOG" id="COG0580">
    <property type="taxonomic scope" value="Bacteria"/>
</dbReference>
<proteinExistence type="inferred from homology"/>
<evidence type="ECO:0000256" key="8">
    <source>
        <dbReference type="RuleBase" id="RU000477"/>
    </source>
</evidence>
<protein>
    <submittedName>
        <fullName evidence="10">Aquaporin Z</fullName>
    </submittedName>
</protein>
<dbReference type="STRING" id="1123500.GCA_000420365_00893"/>
<dbReference type="PATRIC" id="fig|1123500.6.peg.551"/>
<dbReference type="RefSeq" id="WP_022791652.1">
    <property type="nucleotide sequence ID" value="NZ_ATUU01000002.1"/>
</dbReference>
<reference evidence="10 11" key="1">
    <citation type="journal article" date="2015" name="Genome Announc.">
        <title>Expanding the biotechnology potential of lactobacilli through comparative genomics of 213 strains and associated genera.</title>
        <authorList>
            <person name="Sun Z."/>
            <person name="Harris H.M."/>
            <person name="McCann A."/>
            <person name="Guo C."/>
            <person name="Argimon S."/>
            <person name="Zhang W."/>
            <person name="Yang X."/>
            <person name="Jeffery I.B."/>
            <person name="Cooney J.C."/>
            <person name="Kagawa T.F."/>
            <person name="Liu W."/>
            <person name="Song Y."/>
            <person name="Salvetti E."/>
            <person name="Wrobel A."/>
            <person name="Rasinkangas P."/>
            <person name="Parkhill J."/>
            <person name="Rea M.C."/>
            <person name="O'Sullivan O."/>
            <person name="Ritari J."/>
            <person name="Douillard F.P."/>
            <person name="Paul Ross R."/>
            <person name="Yang R."/>
            <person name="Briner A.E."/>
            <person name="Felis G.E."/>
            <person name="de Vos W.M."/>
            <person name="Barrangou R."/>
            <person name="Klaenhammer T.R."/>
            <person name="Caufield P.W."/>
            <person name="Cui Y."/>
            <person name="Zhang H."/>
            <person name="O'Toole P.W."/>
        </authorList>
    </citation>
    <scope>NUCLEOTIDE SEQUENCE [LARGE SCALE GENOMIC DNA]</scope>
    <source>
        <strain evidence="10 11">DSM 20190</strain>
    </source>
</reference>
<name>A0A0R2G3X6_9LACO</name>
<dbReference type="SUPFAM" id="SSF81338">
    <property type="entry name" value="Aquaporin-like"/>
    <property type="match status" value="1"/>
</dbReference>
<evidence type="ECO:0000256" key="5">
    <source>
        <dbReference type="ARBA" id="ARBA00022692"/>
    </source>
</evidence>
<dbReference type="PRINTS" id="PR00783">
    <property type="entry name" value="MINTRINSICP"/>
</dbReference>
<gene>
    <name evidence="10" type="ORF">IV68_GL000548</name>
</gene>
<dbReference type="InterPro" id="IPR000425">
    <property type="entry name" value="MIP"/>
</dbReference>
<evidence type="ECO:0000256" key="1">
    <source>
        <dbReference type="ARBA" id="ARBA00004651"/>
    </source>
</evidence>
<keyword evidence="4" id="KW-1003">Cell membrane</keyword>
<evidence type="ECO:0000313" key="10">
    <source>
        <dbReference type="EMBL" id="KRN32199.1"/>
    </source>
</evidence>
<dbReference type="EMBL" id="JQAX01000002">
    <property type="protein sequence ID" value="KRN32199.1"/>
    <property type="molecule type" value="Genomic_DNA"/>
</dbReference>
<dbReference type="PANTHER" id="PTHR19139">
    <property type="entry name" value="AQUAPORIN TRANSPORTER"/>
    <property type="match status" value="1"/>
</dbReference>
<keyword evidence="11" id="KW-1185">Reference proteome</keyword>
<keyword evidence="5 8" id="KW-0812">Transmembrane</keyword>
<keyword evidence="6 9" id="KW-1133">Transmembrane helix</keyword>
<feature type="transmembrane region" description="Helical" evidence="9">
    <location>
        <begin position="7"/>
        <end position="30"/>
    </location>
</feature>
<accession>A0A0R2G3X6</accession>
<evidence type="ECO:0000256" key="4">
    <source>
        <dbReference type="ARBA" id="ARBA00022475"/>
    </source>
</evidence>
<dbReference type="InterPro" id="IPR023271">
    <property type="entry name" value="Aquaporin-like"/>
</dbReference>
<dbReference type="InterPro" id="IPR022357">
    <property type="entry name" value="MIP_CS"/>
</dbReference>
<dbReference type="OrthoDB" id="9807293at2"/>
<dbReference type="InterPro" id="IPR034294">
    <property type="entry name" value="Aquaporin_transptr"/>
</dbReference>
<dbReference type="PANTHER" id="PTHR19139:SF199">
    <property type="entry name" value="MIP17260P"/>
    <property type="match status" value="1"/>
</dbReference>
<comment type="subcellular location">
    <subcellularLocation>
        <location evidence="1">Cell membrane</location>
        <topology evidence="1">Multi-pass membrane protein</topology>
    </subcellularLocation>
</comment>
<dbReference type="GO" id="GO:0015250">
    <property type="term" value="F:water channel activity"/>
    <property type="evidence" value="ECO:0007669"/>
    <property type="project" value="TreeGrafter"/>
</dbReference>
<evidence type="ECO:0000256" key="7">
    <source>
        <dbReference type="ARBA" id="ARBA00023136"/>
    </source>
</evidence>
<keyword evidence="7 9" id="KW-0472">Membrane</keyword>
<dbReference type="AlphaFoldDB" id="A0A0R2G3X6"/>
<dbReference type="Gene3D" id="1.20.1080.10">
    <property type="entry name" value="Glycerol uptake facilitator protein"/>
    <property type="match status" value="1"/>
</dbReference>
<organism evidence="10 11">
    <name type="scientific">Weissella halotolerans DSM 20190</name>
    <dbReference type="NCBI Taxonomy" id="1123500"/>
    <lineage>
        <taxon>Bacteria</taxon>
        <taxon>Bacillati</taxon>
        <taxon>Bacillota</taxon>
        <taxon>Bacilli</taxon>
        <taxon>Lactobacillales</taxon>
        <taxon>Lactobacillaceae</taxon>
        <taxon>Weissella</taxon>
    </lineage>
</organism>
<comment type="similarity">
    <text evidence="2 8">Belongs to the MIP/aquaporin (TC 1.A.8) family.</text>
</comment>
<evidence type="ECO:0000256" key="2">
    <source>
        <dbReference type="ARBA" id="ARBA00006175"/>
    </source>
</evidence>
<keyword evidence="3 8" id="KW-0813">Transport</keyword>
<dbReference type="PROSITE" id="PS00221">
    <property type="entry name" value="MIP"/>
    <property type="match status" value="1"/>
</dbReference>
<feature type="transmembrane region" description="Helical" evidence="9">
    <location>
        <begin position="79"/>
        <end position="104"/>
    </location>
</feature>
<feature type="transmembrane region" description="Helical" evidence="9">
    <location>
        <begin position="158"/>
        <end position="177"/>
    </location>
</feature>
<evidence type="ECO:0000256" key="6">
    <source>
        <dbReference type="ARBA" id="ARBA00022989"/>
    </source>
</evidence>
<evidence type="ECO:0000313" key="11">
    <source>
        <dbReference type="Proteomes" id="UP000051296"/>
    </source>
</evidence>
<evidence type="ECO:0000256" key="3">
    <source>
        <dbReference type="ARBA" id="ARBA00022448"/>
    </source>
</evidence>
<dbReference type="InParanoid" id="A0A0R2G3X6"/>
<dbReference type="FunCoup" id="A0A0R2G3X6">
    <property type="interactions" value="68"/>
</dbReference>
<feature type="transmembrane region" description="Helical" evidence="9">
    <location>
        <begin position="206"/>
        <end position="224"/>
    </location>
</feature>
<feature type="transmembrane region" description="Helical" evidence="9">
    <location>
        <begin position="124"/>
        <end position="146"/>
    </location>
</feature>
<feature type="transmembrane region" description="Helical" evidence="9">
    <location>
        <begin position="36"/>
        <end position="58"/>
    </location>
</feature>
<dbReference type="Pfam" id="PF00230">
    <property type="entry name" value="MIP"/>
    <property type="match status" value="1"/>
</dbReference>
<comment type="caution">
    <text evidence="10">The sequence shown here is derived from an EMBL/GenBank/DDBJ whole genome shotgun (WGS) entry which is preliminary data.</text>
</comment>
<evidence type="ECO:0000256" key="9">
    <source>
        <dbReference type="SAM" id="Phobius"/>
    </source>
</evidence>
<dbReference type="GO" id="GO:0005886">
    <property type="term" value="C:plasma membrane"/>
    <property type="evidence" value="ECO:0007669"/>
    <property type="project" value="UniProtKB-SubCell"/>
</dbReference>
<sequence length="242" mass="25599">MQNLRVYLAEFFGTMMFVALGTGTLVFVGLQASPLPVAFAFGFAALAVMYTFGRVSGANINPAVSLAMALNKRMSWTRFLGYFASQILGALAGSAVVWGLMMAFQAKKTAIAQIGFGQTIYQSPINGLSATLIELFLTFVLVLVVLMVTSKQFGDQRMAPLAISATVIALMLIGLQITGASMNPARSLAPALFAAFYGNVGPLTQFGVYLIGPMVGAVLAALVAKFMGSEPVEEVEIDVVED</sequence>